<keyword evidence="4" id="KW-1185">Reference proteome</keyword>
<sequence length="159" mass="16459">MSTERAPLRLAVRAAEPPRAPLQDAVCVSALQQRVRHRRRAVRARAAPQAACRGRPARSGPCGVQKRSAASPARPVCHAGAQDRAVARAARAGARGQAAGRHGRAAGASARAVRRAAGTVPREARAASPDAGRRAGGRRPAEKTLLAENTAAGRRATPV</sequence>
<feature type="region of interest" description="Disordered" evidence="1">
    <location>
        <begin position="40"/>
        <end position="159"/>
    </location>
</feature>
<dbReference type="EMBL" id="JAHLUN010000012">
    <property type="protein sequence ID" value="KAG7762936.1"/>
    <property type="molecule type" value="Genomic_DNA"/>
</dbReference>
<evidence type="ECO:0000313" key="5">
    <source>
        <dbReference type="Proteomes" id="UP000738402"/>
    </source>
</evidence>
<protein>
    <submittedName>
        <fullName evidence="2">Uncharacterized protein</fullName>
    </submittedName>
</protein>
<accession>A0AAN6D2U0</accession>
<organism evidence="2 5">
    <name type="scientific">Ogataea haglerorum</name>
    <dbReference type="NCBI Taxonomy" id="1937702"/>
    <lineage>
        <taxon>Eukaryota</taxon>
        <taxon>Fungi</taxon>
        <taxon>Dikarya</taxon>
        <taxon>Ascomycota</taxon>
        <taxon>Saccharomycotina</taxon>
        <taxon>Pichiomycetes</taxon>
        <taxon>Pichiales</taxon>
        <taxon>Pichiaceae</taxon>
        <taxon>Ogataea</taxon>
    </lineage>
</organism>
<name>A0AAN6D2U0_9ASCO</name>
<evidence type="ECO:0000313" key="3">
    <source>
        <dbReference type="EMBL" id="KAG7762936.1"/>
    </source>
</evidence>
<proteinExistence type="predicted"/>
<evidence type="ECO:0000256" key="1">
    <source>
        <dbReference type="SAM" id="MobiDB-lite"/>
    </source>
</evidence>
<feature type="compositionally biased region" description="Low complexity" evidence="1">
    <location>
        <begin position="79"/>
        <end position="118"/>
    </location>
</feature>
<comment type="caution">
    <text evidence="2">The sequence shown here is derived from an EMBL/GenBank/DDBJ whole genome shotgun (WGS) entry which is preliminary data.</text>
</comment>
<feature type="compositionally biased region" description="Low complexity" evidence="1">
    <location>
        <begin position="44"/>
        <end position="58"/>
    </location>
</feature>
<dbReference type="EMBL" id="JAHLUH010000012">
    <property type="protein sequence ID" value="KAG7725560.1"/>
    <property type="molecule type" value="Genomic_DNA"/>
</dbReference>
<gene>
    <name evidence="2" type="ORF">KL933_004126</name>
    <name evidence="3" type="ORF">KL946_004288</name>
</gene>
<reference evidence="2 4" key="1">
    <citation type="journal article" date="2021" name="G3 (Bethesda)">
        <title>Genomic diversity, chromosomal rearrangements, and interspecies hybridization in the ogataea polymorpha species complex.</title>
        <authorList>
            <person name="Hanson S.J."/>
            <person name="Cinneide E.O."/>
            <person name="Salzberg L.I."/>
            <person name="Wolfe K.H."/>
            <person name="McGowan J."/>
            <person name="Fitzpatrick D.A."/>
            <person name="Matlin K."/>
        </authorList>
    </citation>
    <scope>NUCLEOTIDE SEQUENCE</scope>
    <source>
        <strain evidence="3">81-436-3</strain>
        <strain evidence="2">83-405-1</strain>
    </source>
</reference>
<dbReference type="Proteomes" id="UP000738402">
    <property type="component" value="Unassembled WGS sequence"/>
</dbReference>
<evidence type="ECO:0000313" key="2">
    <source>
        <dbReference type="EMBL" id="KAG7725560.1"/>
    </source>
</evidence>
<dbReference type="AlphaFoldDB" id="A0AAN6D2U0"/>
<evidence type="ECO:0000313" key="4">
    <source>
        <dbReference type="Proteomes" id="UP000697297"/>
    </source>
</evidence>
<dbReference type="Proteomes" id="UP000697297">
    <property type="component" value="Unassembled WGS sequence"/>
</dbReference>